<protein>
    <submittedName>
        <fullName evidence="2">MarR family transcriptional regulator</fullName>
    </submittedName>
</protein>
<organism evidence="2 3">
    <name type="scientific">Candidatus Erysipelatoclostridium merdavium</name>
    <dbReference type="NCBI Taxonomy" id="2838566"/>
    <lineage>
        <taxon>Bacteria</taxon>
        <taxon>Bacillati</taxon>
        <taxon>Bacillota</taxon>
        <taxon>Erysipelotrichia</taxon>
        <taxon>Erysipelotrichales</taxon>
        <taxon>Erysipelotrichales incertae sedis</taxon>
    </lineage>
</organism>
<dbReference type="Gene3D" id="1.10.10.10">
    <property type="entry name" value="Winged helix-like DNA-binding domain superfamily/Winged helix DNA-binding domain"/>
    <property type="match status" value="1"/>
</dbReference>
<comment type="caution">
    <text evidence="2">The sequence shown here is derived from an EMBL/GenBank/DDBJ whole genome shotgun (WGS) entry which is preliminary data.</text>
</comment>
<proteinExistence type="predicted"/>
<evidence type="ECO:0000259" key="1">
    <source>
        <dbReference type="Pfam" id="PF12802"/>
    </source>
</evidence>
<reference evidence="2" key="1">
    <citation type="journal article" date="2021" name="PeerJ">
        <title>Extensive microbial diversity within the chicken gut microbiome revealed by metagenomics and culture.</title>
        <authorList>
            <person name="Gilroy R."/>
            <person name="Ravi A."/>
            <person name="Getino M."/>
            <person name="Pursley I."/>
            <person name="Horton D.L."/>
            <person name="Alikhan N.F."/>
            <person name="Baker D."/>
            <person name="Gharbi K."/>
            <person name="Hall N."/>
            <person name="Watson M."/>
            <person name="Adriaenssens E.M."/>
            <person name="Foster-Nyarko E."/>
            <person name="Jarju S."/>
            <person name="Secka A."/>
            <person name="Antonio M."/>
            <person name="Oren A."/>
            <person name="Chaudhuri R.R."/>
            <person name="La Ragione R."/>
            <person name="Hildebrand F."/>
            <person name="Pallen M.J."/>
        </authorList>
    </citation>
    <scope>NUCLEOTIDE SEQUENCE</scope>
    <source>
        <strain evidence="2">ChiGjej1B1-14440</strain>
    </source>
</reference>
<evidence type="ECO:0000313" key="3">
    <source>
        <dbReference type="Proteomes" id="UP000886724"/>
    </source>
</evidence>
<dbReference type="InterPro" id="IPR000835">
    <property type="entry name" value="HTH_MarR-typ"/>
</dbReference>
<feature type="non-terminal residue" evidence="2">
    <location>
        <position position="96"/>
    </location>
</feature>
<dbReference type="InterPro" id="IPR036388">
    <property type="entry name" value="WH-like_DNA-bd_sf"/>
</dbReference>
<dbReference type="EMBL" id="DXET01000087">
    <property type="protein sequence ID" value="HIX81056.1"/>
    <property type="molecule type" value="Genomic_DNA"/>
</dbReference>
<dbReference type="SUPFAM" id="SSF46785">
    <property type="entry name" value="Winged helix' DNA-binding domain"/>
    <property type="match status" value="1"/>
</dbReference>
<dbReference type="GO" id="GO:0003700">
    <property type="term" value="F:DNA-binding transcription factor activity"/>
    <property type="evidence" value="ECO:0007669"/>
    <property type="project" value="InterPro"/>
</dbReference>
<accession>A0A9D2BM08</accession>
<feature type="domain" description="HTH marR-type" evidence="1">
    <location>
        <begin position="33"/>
        <end position="92"/>
    </location>
</feature>
<dbReference type="InterPro" id="IPR036390">
    <property type="entry name" value="WH_DNA-bd_sf"/>
</dbReference>
<name>A0A9D2BM08_9FIRM</name>
<evidence type="ECO:0000313" key="2">
    <source>
        <dbReference type="EMBL" id="HIX81056.1"/>
    </source>
</evidence>
<dbReference type="AlphaFoldDB" id="A0A9D2BM08"/>
<sequence>MYSDPVGRRIKIINNLMKRSMDKFFGQRPDRATLMHTWILGFLQNRQDAGKDTFQKDIEAEFSINRSTTSEMLKLMCKNGMISRVPVDYDARLKKI</sequence>
<reference evidence="2" key="2">
    <citation type="submission" date="2021-04" db="EMBL/GenBank/DDBJ databases">
        <authorList>
            <person name="Gilroy R."/>
        </authorList>
    </citation>
    <scope>NUCLEOTIDE SEQUENCE</scope>
    <source>
        <strain evidence="2">ChiGjej1B1-14440</strain>
    </source>
</reference>
<dbReference type="Proteomes" id="UP000886724">
    <property type="component" value="Unassembled WGS sequence"/>
</dbReference>
<dbReference type="Pfam" id="PF12802">
    <property type="entry name" value="MarR_2"/>
    <property type="match status" value="1"/>
</dbReference>
<gene>
    <name evidence="2" type="ORF">H9980_03665</name>
</gene>